<dbReference type="EMBL" id="CAEZUP010000048">
    <property type="protein sequence ID" value="CAB4612570.1"/>
    <property type="molecule type" value="Genomic_DNA"/>
</dbReference>
<dbReference type="CDD" id="cd00761">
    <property type="entry name" value="Glyco_tranf_GTA_type"/>
    <property type="match status" value="1"/>
</dbReference>
<dbReference type="InterPro" id="IPR023981">
    <property type="entry name" value="MftF"/>
</dbReference>
<dbReference type="SUPFAM" id="SSF53448">
    <property type="entry name" value="Nucleotide-diphospho-sugar transferases"/>
    <property type="match status" value="1"/>
</dbReference>
<name>A0A6J6HHM3_9ZZZZ</name>
<dbReference type="Pfam" id="PF00535">
    <property type="entry name" value="Glycos_transf_2"/>
    <property type="match status" value="1"/>
</dbReference>
<evidence type="ECO:0000259" key="1">
    <source>
        <dbReference type="Pfam" id="PF00535"/>
    </source>
</evidence>
<gene>
    <name evidence="2" type="ORF">UFOPK1835_01190</name>
</gene>
<protein>
    <submittedName>
        <fullName evidence="2">Unannotated protein</fullName>
    </submittedName>
</protein>
<dbReference type="GO" id="GO:0016740">
    <property type="term" value="F:transferase activity"/>
    <property type="evidence" value="ECO:0007669"/>
    <property type="project" value="InterPro"/>
</dbReference>
<sequence length="490" mass="52191">MVNSGSLAGLTVGADPSLRRQDDGRVLIGGSPLSVMRLSSAGSSLVTRLLGGEPAPAGNSAGHLLRRLLETGMVHPLPTGTPFAITDVTVVIPVHGSLHPELFDAIRGVAAIIVVDDASPEPISVRPHNIHGVSATVIRVGDQRGPATARNIGAGHVSTPITAFLDADCVPTDGWLEPLLGHFADPSVAVVAPRIVPTDPVEDRPTRLARYEHIRSALDLGSRPARVRARSRVSFVPSAALVVRSDIVRTHHGFVPSMTVGEDVDFVWRVDESGHTVRYEPAATVAHRHRTTIRSWARRRFDYGTSAGPLARRHPGALTPLETSGWSIAVWALLATGHLIGAGAVFAGTAALLARKLESIERPVPAALRLAAAGHLGAGRLLAQSLVRPWWPVTLLLAALVPSRKFRAVLLGAALAPAVIDWIRERPPLDPVSYVAFRVADDIAYSTGVWVGAARARTVEPLVPDFTSWPKPSRYSALRSFTRGESLPPL</sequence>
<dbReference type="InterPro" id="IPR029044">
    <property type="entry name" value="Nucleotide-diphossugar_trans"/>
</dbReference>
<reference evidence="2" key="1">
    <citation type="submission" date="2020-05" db="EMBL/GenBank/DDBJ databases">
        <authorList>
            <person name="Chiriac C."/>
            <person name="Salcher M."/>
            <person name="Ghai R."/>
            <person name="Kavagutti S V."/>
        </authorList>
    </citation>
    <scope>NUCLEOTIDE SEQUENCE</scope>
</reference>
<proteinExistence type="predicted"/>
<organism evidence="2">
    <name type="scientific">freshwater metagenome</name>
    <dbReference type="NCBI Taxonomy" id="449393"/>
    <lineage>
        <taxon>unclassified sequences</taxon>
        <taxon>metagenomes</taxon>
        <taxon>ecological metagenomes</taxon>
    </lineage>
</organism>
<dbReference type="PANTHER" id="PTHR43646:SF6">
    <property type="entry name" value="PRE-MYCOFACTOCIN GLYCOSYLTRANSFERASE"/>
    <property type="match status" value="1"/>
</dbReference>
<accession>A0A6J6HHM3</accession>
<dbReference type="NCBIfam" id="TIGR03965">
    <property type="entry name" value="mycofact_glyco"/>
    <property type="match status" value="1"/>
</dbReference>
<dbReference type="Gene3D" id="3.90.550.10">
    <property type="entry name" value="Spore Coat Polysaccharide Biosynthesis Protein SpsA, Chain A"/>
    <property type="match status" value="1"/>
</dbReference>
<evidence type="ECO:0000313" key="2">
    <source>
        <dbReference type="EMBL" id="CAB4612570.1"/>
    </source>
</evidence>
<dbReference type="PANTHER" id="PTHR43646">
    <property type="entry name" value="GLYCOSYLTRANSFERASE"/>
    <property type="match status" value="1"/>
</dbReference>
<feature type="domain" description="Glycosyltransferase 2-like" evidence="1">
    <location>
        <begin position="91"/>
        <end position="229"/>
    </location>
</feature>
<dbReference type="InterPro" id="IPR001173">
    <property type="entry name" value="Glyco_trans_2-like"/>
</dbReference>
<dbReference type="AlphaFoldDB" id="A0A6J6HHM3"/>